<evidence type="ECO:0000256" key="1">
    <source>
        <dbReference type="ARBA" id="ARBA00007122"/>
    </source>
</evidence>
<comment type="function">
    <text evidence="5">Catalyzes the hydrolysis of S-adenosyl-L-homocysteine to form adenosine and homocysteine. Binds copper ions.</text>
</comment>
<sequence>TLATIRDISLAPLGEKRIEWVRDFMPVLGELRERFMIEQPFKGLRISVCVHLEAKTAYLGLVLRDGGAEVSITGSNPLSTKDDICAALAAKGMDVHAFYGASAEEYEEHIRRTLEFKPHIIIDDGGEFVSMLIEKHPEYAVNLIGGCEETTTGIHRLRARSLEGSLPFPMLAVNDANSKHLFDNRHGTGQSVWDGIMYSTNNMVAGRTVVIAGYGFCSSGIANRAKGLGANVIVTEVNPFRALEAAMDGFRVMRMDDAAALGDIFITATGCRDVIRGRHFEMMKNNAMLANAGHFDVEINKIELEALADEVFERKPFITGYRMKDGRVLNLLADGRLVNIVAGNGHPAEIMDLSFALQALSARHLALHGKEMKPGLYDVPEEIDNEVIMLKLRAMELGLDELTKEQKDYL</sequence>
<feature type="binding site" evidence="7">
    <location>
        <begin position="150"/>
        <end position="152"/>
    </location>
    <ligand>
        <name>NAD(+)</name>
        <dbReference type="ChEBI" id="CHEBI:57540"/>
    </ligand>
</feature>
<dbReference type="InterPro" id="IPR015878">
    <property type="entry name" value="Ado_hCys_hydrolase_NAD-bd"/>
</dbReference>
<organism evidence="10 11">
    <name type="scientific">Moschus moschiferus</name>
    <name type="common">Siberian musk deer</name>
    <name type="synonym">Moschus sibiricus</name>
    <dbReference type="NCBI Taxonomy" id="68415"/>
    <lineage>
        <taxon>Eukaryota</taxon>
        <taxon>Metazoa</taxon>
        <taxon>Chordata</taxon>
        <taxon>Craniata</taxon>
        <taxon>Vertebrata</taxon>
        <taxon>Euteleostomi</taxon>
        <taxon>Mammalia</taxon>
        <taxon>Eutheria</taxon>
        <taxon>Laurasiatheria</taxon>
        <taxon>Artiodactyla</taxon>
        <taxon>Ruminantia</taxon>
        <taxon>Pecora</taxon>
        <taxon>Moschidae</taxon>
        <taxon>Moschus</taxon>
    </lineage>
</organism>
<dbReference type="GO" id="GO:0033353">
    <property type="term" value="P:S-adenosylmethionine cycle"/>
    <property type="evidence" value="ECO:0007669"/>
    <property type="project" value="TreeGrafter"/>
</dbReference>
<evidence type="ECO:0000256" key="6">
    <source>
        <dbReference type="ARBA" id="ARBA00047800"/>
    </source>
</evidence>
<dbReference type="InterPro" id="IPR042172">
    <property type="entry name" value="Adenosylhomocyst_ase-like_sf"/>
</dbReference>
<feature type="domain" description="S-adenosyl-L-homocysteine hydrolase NAD binding" evidence="9">
    <location>
        <begin position="184"/>
        <end position="345"/>
    </location>
</feature>
<dbReference type="PIRSF" id="PIRSF001109">
    <property type="entry name" value="Ad_hcy_hydrolase"/>
    <property type="match status" value="1"/>
</dbReference>
<dbReference type="InterPro" id="IPR036291">
    <property type="entry name" value="NAD(P)-bd_dom_sf"/>
</dbReference>
<reference evidence="10" key="1">
    <citation type="submission" date="2025-08" db="UniProtKB">
        <authorList>
            <consortium name="Ensembl"/>
        </authorList>
    </citation>
    <scope>IDENTIFICATION</scope>
</reference>
<evidence type="ECO:0000313" key="10">
    <source>
        <dbReference type="Ensembl" id="ENSMMSP00000019268.1"/>
    </source>
</evidence>
<dbReference type="GO" id="GO:0006730">
    <property type="term" value="P:one-carbon metabolic process"/>
    <property type="evidence" value="ECO:0007669"/>
    <property type="project" value="UniProtKB-KW"/>
</dbReference>
<feature type="binding site" evidence="7">
    <location>
        <position position="346"/>
    </location>
    <ligand>
        <name>NAD(+)</name>
        <dbReference type="ChEBI" id="CHEBI:57540"/>
    </ligand>
</feature>
<name>A0A8C6E021_MOSMO</name>
<dbReference type="GO" id="GO:0004013">
    <property type="term" value="F:adenosylhomocysteinase activity"/>
    <property type="evidence" value="ECO:0007669"/>
    <property type="project" value="UniProtKB-EC"/>
</dbReference>
<dbReference type="SUPFAM" id="SSF52283">
    <property type="entry name" value="Formate/glycerate dehydrogenase catalytic domain-like"/>
    <property type="match status" value="1"/>
</dbReference>
<dbReference type="Pfam" id="PF05221">
    <property type="entry name" value="AdoHcyase"/>
    <property type="match status" value="1"/>
</dbReference>
<keyword evidence="3 7" id="KW-0520">NAD</keyword>
<comment type="similarity">
    <text evidence="1 8">Belongs to the adenosylhomocysteinase family.</text>
</comment>
<dbReference type="InterPro" id="IPR000043">
    <property type="entry name" value="Adenosylhomocysteinase-like"/>
</dbReference>
<keyword evidence="11" id="KW-1185">Reference proteome</keyword>
<feature type="binding site" evidence="7">
    <location>
        <begin position="292"/>
        <end position="294"/>
    </location>
    <ligand>
        <name>NAD(+)</name>
        <dbReference type="ChEBI" id="CHEBI:57540"/>
    </ligand>
</feature>
<dbReference type="Ensembl" id="ENSMMST00000021269.1">
    <property type="protein sequence ID" value="ENSMMSP00000019268.1"/>
    <property type="gene ID" value="ENSMMSG00000014563.1"/>
</dbReference>
<evidence type="ECO:0000256" key="7">
    <source>
        <dbReference type="PIRSR" id="PIRSR001109-2"/>
    </source>
</evidence>
<comment type="catalytic activity">
    <reaction evidence="6">
        <text>S-adenosyl-L-homocysteine + H2O = L-homocysteine + adenosine</text>
        <dbReference type="Rhea" id="RHEA:21708"/>
        <dbReference type="ChEBI" id="CHEBI:15377"/>
        <dbReference type="ChEBI" id="CHEBI:16335"/>
        <dbReference type="ChEBI" id="CHEBI:57856"/>
        <dbReference type="ChEBI" id="CHEBI:58199"/>
        <dbReference type="EC" id="3.13.2.1"/>
    </reaction>
    <physiologicalReaction direction="left-to-right" evidence="6">
        <dbReference type="Rhea" id="RHEA:21709"/>
    </physiologicalReaction>
</comment>
<evidence type="ECO:0000256" key="4">
    <source>
        <dbReference type="ARBA" id="ARBA00038791"/>
    </source>
</evidence>
<comment type="cofactor">
    <cofactor evidence="7">
        <name>NAD(+)</name>
        <dbReference type="ChEBI" id="CHEBI:57540"/>
    </cofactor>
    <text evidence="7">Binds 1 NAD(+) per subunit.</text>
</comment>
<accession>A0A8C6E021</accession>
<feature type="binding site" evidence="7">
    <location>
        <begin position="215"/>
        <end position="220"/>
    </location>
    <ligand>
        <name>NAD(+)</name>
        <dbReference type="ChEBI" id="CHEBI:57540"/>
    </ligand>
</feature>
<dbReference type="PANTHER" id="PTHR23420:SF0">
    <property type="entry name" value="ADENOSYLHOMOCYSTEINASE"/>
    <property type="match status" value="1"/>
</dbReference>
<reference evidence="10" key="2">
    <citation type="submission" date="2025-09" db="UniProtKB">
        <authorList>
            <consortium name="Ensembl"/>
        </authorList>
    </citation>
    <scope>IDENTIFICATION</scope>
</reference>
<dbReference type="NCBIfam" id="TIGR00936">
    <property type="entry name" value="ahcY"/>
    <property type="match status" value="1"/>
</dbReference>
<keyword evidence="2" id="KW-0554">One-carbon metabolism</keyword>
<feature type="binding site" evidence="7">
    <location>
        <position position="236"/>
    </location>
    <ligand>
        <name>NAD(+)</name>
        <dbReference type="ChEBI" id="CHEBI:57540"/>
    </ligand>
</feature>
<dbReference type="SMART" id="SM00997">
    <property type="entry name" value="AdoHcyase_NAD"/>
    <property type="match status" value="1"/>
</dbReference>
<evidence type="ECO:0000256" key="2">
    <source>
        <dbReference type="ARBA" id="ARBA00022563"/>
    </source>
</evidence>
<dbReference type="PANTHER" id="PTHR23420">
    <property type="entry name" value="ADENOSYLHOMOCYSTEINASE"/>
    <property type="match status" value="1"/>
</dbReference>
<evidence type="ECO:0000259" key="9">
    <source>
        <dbReference type="SMART" id="SM00997"/>
    </source>
</evidence>
<dbReference type="SMART" id="SM00996">
    <property type="entry name" value="AdoHcyase"/>
    <property type="match status" value="1"/>
</dbReference>
<dbReference type="Gene3D" id="3.40.50.720">
    <property type="entry name" value="NAD(P)-binding Rossmann-like Domain"/>
    <property type="match status" value="1"/>
</dbReference>
<evidence type="ECO:0000256" key="5">
    <source>
        <dbReference type="ARBA" id="ARBA00045926"/>
    </source>
</evidence>
<feature type="binding site" evidence="7">
    <location>
        <position position="339"/>
    </location>
    <ligand>
        <name>NAD(+)</name>
        <dbReference type="ChEBI" id="CHEBI:57540"/>
    </ligand>
</feature>
<protein>
    <recommendedName>
        <fullName evidence="9">S-adenosyl-L-homocysteine hydrolase NAD binding domain-containing protein</fullName>
    </recommendedName>
</protein>
<dbReference type="Pfam" id="PF00670">
    <property type="entry name" value="AdoHcyase_NAD"/>
    <property type="match status" value="1"/>
</dbReference>
<dbReference type="AlphaFoldDB" id="A0A8C6E021"/>
<proteinExistence type="inferred from homology"/>
<dbReference type="Proteomes" id="UP000694544">
    <property type="component" value="Unplaced"/>
</dbReference>
<dbReference type="Gene3D" id="3.40.50.1480">
    <property type="entry name" value="Adenosylhomocysteinase-like"/>
    <property type="match status" value="1"/>
</dbReference>
<evidence type="ECO:0000313" key="11">
    <source>
        <dbReference type="Proteomes" id="UP000694544"/>
    </source>
</evidence>
<dbReference type="SUPFAM" id="SSF51735">
    <property type="entry name" value="NAD(P)-binding Rossmann-fold domains"/>
    <property type="match status" value="1"/>
</dbReference>
<evidence type="ECO:0000256" key="8">
    <source>
        <dbReference type="RuleBase" id="RU004166"/>
    </source>
</evidence>
<comment type="subunit">
    <text evidence="4">Homotetramer. Interaction with AHCYL1.</text>
</comment>
<dbReference type="GO" id="GO:0005829">
    <property type="term" value="C:cytosol"/>
    <property type="evidence" value="ECO:0007669"/>
    <property type="project" value="TreeGrafter"/>
</dbReference>
<evidence type="ECO:0000256" key="3">
    <source>
        <dbReference type="ARBA" id="ARBA00023027"/>
    </source>
</evidence>
<dbReference type="GeneTree" id="ENSGT00950000182981"/>
<dbReference type="CDD" id="cd00401">
    <property type="entry name" value="SAHH"/>
    <property type="match status" value="1"/>
</dbReference>
<dbReference type="NCBIfam" id="NF004005">
    <property type="entry name" value="PRK05476.2-3"/>
    <property type="match status" value="1"/>
</dbReference>